<evidence type="ECO:0000313" key="1">
    <source>
        <dbReference type="EMBL" id="SDY49880.1"/>
    </source>
</evidence>
<dbReference type="EMBL" id="FNPV01000002">
    <property type="protein sequence ID" value="SDY49880.1"/>
    <property type="molecule type" value="Genomic_DNA"/>
</dbReference>
<evidence type="ECO:0008006" key="3">
    <source>
        <dbReference type="Google" id="ProtNLM"/>
    </source>
</evidence>
<dbReference type="InterPro" id="IPR025466">
    <property type="entry name" value="DUF4317"/>
</dbReference>
<sequence length="408" mass="47326">MQKQDILELKKRYKKDECTFTKVCGCYVNSEKHKILQFRESFLNLEEDDAFKYMDIVRKVFSGTVDNHLLELQFPLDENLENPKQTFFYQLKKSQLRDDELLDSLYQSIIDEFPQEGNYLILLFHDAYDVITKTSDRSKLDESEEVYEYILCAICPVSLSKPGLRYFEEEQKIKARIRDWVVEKPTIGFVFPAFINRSADVNAIMYYTKNPKNPHLSMMEEVLGCTPKQTAAIQKESFQMIVKDSMGPNEEIGENALLEIHSALEHMVEEHETLFDGGKEEPLRLSSKEIKQLLIDSDLPEDVIPKIETSYQQCFEEDFPIAQNLIDSKIAKATEQREKELKLQKQVITLQEKLENTIPQSNEEDVVLHVNPEKASAITSQEINGQRCLVIPLDENEHAIINGQEHSF</sequence>
<dbReference type="AlphaFoldDB" id="A0A1H3KCH1"/>
<dbReference type="Pfam" id="PF14199">
    <property type="entry name" value="DUF4317"/>
    <property type="match status" value="1"/>
</dbReference>
<name>A0A1H3KCH1_9FIRM</name>
<gene>
    <name evidence="1" type="ORF">SAMN05192546_102310</name>
</gene>
<keyword evidence="2" id="KW-1185">Reference proteome</keyword>
<protein>
    <recommendedName>
        <fullName evidence="3">DUF4317 domain-containing protein</fullName>
    </recommendedName>
</protein>
<dbReference type="OrthoDB" id="1642058at2"/>
<organism evidence="1 2">
    <name type="scientific">Tindallia californiensis</name>
    <dbReference type="NCBI Taxonomy" id="159292"/>
    <lineage>
        <taxon>Bacteria</taxon>
        <taxon>Bacillati</taxon>
        <taxon>Bacillota</taxon>
        <taxon>Clostridia</taxon>
        <taxon>Peptostreptococcales</taxon>
        <taxon>Tindalliaceae</taxon>
        <taxon>Tindallia</taxon>
    </lineage>
</organism>
<reference evidence="1 2" key="1">
    <citation type="submission" date="2016-10" db="EMBL/GenBank/DDBJ databases">
        <authorList>
            <person name="de Groot N.N."/>
        </authorList>
    </citation>
    <scope>NUCLEOTIDE SEQUENCE [LARGE SCALE GENOMIC DNA]</scope>
    <source>
        <strain evidence="1 2">APO</strain>
    </source>
</reference>
<accession>A0A1H3KCH1</accession>
<dbReference type="RefSeq" id="WP_093311244.1">
    <property type="nucleotide sequence ID" value="NZ_FNPV01000002.1"/>
</dbReference>
<dbReference type="STRING" id="159292.SAMN05192546_102310"/>
<proteinExistence type="predicted"/>
<dbReference type="Proteomes" id="UP000199230">
    <property type="component" value="Unassembled WGS sequence"/>
</dbReference>
<evidence type="ECO:0000313" key="2">
    <source>
        <dbReference type="Proteomes" id="UP000199230"/>
    </source>
</evidence>